<dbReference type="OrthoDB" id="8022549at2759"/>
<sequence length="108" mass="12810">MERISHKEKMNSKREIIDENNTKTTDNYIINFIEHVKEEDFEIKINHLDERQQSEINSSVSTFESVLTKNKYDGGISDGYEARIDLLVDKYCSKRPYRCTLEDKKETE</sequence>
<name>A0A4C1YGH8_EUMVA</name>
<gene>
    <name evidence="2" type="ORF">EVAR_57219_1</name>
</gene>
<organism evidence="2 3">
    <name type="scientific">Eumeta variegata</name>
    <name type="common">Bagworm moth</name>
    <name type="synonym">Eumeta japonica</name>
    <dbReference type="NCBI Taxonomy" id="151549"/>
    <lineage>
        <taxon>Eukaryota</taxon>
        <taxon>Metazoa</taxon>
        <taxon>Ecdysozoa</taxon>
        <taxon>Arthropoda</taxon>
        <taxon>Hexapoda</taxon>
        <taxon>Insecta</taxon>
        <taxon>Pterygota</taxon>
        <taxon>Neoptera</taxon>
        <taxon>Endopterygota</taxon>
        <taxon>Lepidoptera</taxon>
        <taxon>Glossata</taxon>
        <taxon>Ditrysia</taxon>
        <taxon>Tineoidea</taxon>
        <taxon>Psychidae</taxon>
        <taxon>Oiketicinae</taxon>
        <taxon>Eumeta</taxon>
    </lineage>
</organism>
<evidence type="ECO:0000256" key="1">
    <source>
        <dbReference type="SAM" id="MobiDB-lite"/>
    </source>
</evidence>
<comment type="caution">
    <text evidence="2">The sequence shown here is derived from an EMBL/GenBank/DDBJ whole genome shotgun (WGS) entry which is preliminary data.</text>
</comment>
<dbReference type="EMBL" id="BGZK01001250">
    <property type="protein sequence ID" value="GBP75481.1"/>
    <property type="molecule type" value="Genomic_DNA"/>
</dbReference>
<evidence type="ECO:0000313" key="3">
    <source>
        <dbReference type="Proteomes" id="UP000299102"/>
    </source>
</evidence>
<accession>A0A4C1YGH8</accession>
<evidence type="ECO:0000313" key="2">
    <source>
        <dbReference type="EMBL" id="GBP75481.1"/>
    </source>
</evidence>
<feature type="region of interest" description="Disordered" evidence="1">
    <location>
        <begin position="1"/>
        <end position="20"/>
    </location>
</feature>
<reference evidence="2 3" key="1">
    <citation type="journal article" date="2019" name="Commun. Biol.">
        <title>The bagworm genome reveals a unique fibroin gene that provides high tensile strength.</title>
        <authorList>
            <person name="Kono N."/>
            <person name="Nakamura H."/>
            <person name="Ohtoshi R."/>
            <person name="Tomita M."/>
            <person name="Numata K."/>
            <person name="Arakawa K."/>
        </authorList>
    </citation>
    <scope>NUCLEOTIDE SEQUENCE [LARGE SCALE GENOMIC DNA]</scope>
</reference>
<dbReference type="AlphaFoldDB" id="A0A4C1YGH8"/>
<keyword evidence="3" id="KW-1185">Reference proteome</keyword>
<dbReference type="Proteomes" id="UP000299102">
    <property type="component" value="Unassembled WGS sequence"/>
</dbReference>
<proteinExistence type="predicted"/>
<protein>
    <submittedName>
        <fullName evidence="2">Uncharacterized protein</fullName>
    </submittedName>
</protein>